<evidence type="ECO:0000313" key="1">
    <source>
        <dbReference type="EMBL" id="OWF32595.1"/>
    </source>
</evidence>
<dbReference type="EMBL" id="MXAL01000008">
    <property type="protein sequence ID" value="OWF32595.1"/>
    <property type="molecule type" value="Genomic_DNA"/>
</dbReference>
<dbReference type="RefSeq" id="WP_054642823.1">
    <property type="nucleotide sequence ID" value="NZ_LNUB01000047.1"/>
</dbReference>
<organism evidence="1 2">
    <name type="scientific">Companilactobacillus kimchii</name>
    <dbReference type="NCBI Taxonomy" id="2801452"/>
    <lineage>
        <taxon>Bacteria</taxon>
        <taxon>Bacillati</taxon>
        <taxon>Bacillota</taxon>
        <taxon>Bacilli</taxon>
        <taxon>Lactobacillales</taxon>
        <taxon>Lactobacillaceae</taxon>
        <taxon>Companilactobacillus</taxon>
    </lineage>
</organism>
<proteinExistence type="predicted"/>
<name>A0A210P7Y2_9LACO</name>
<accession>A0A210P7Y2</accession>
<evidence type="ECO:0008006" key="3">
    <source>
        <dbReference type="Google" id="ProtNLM"/>
    </source>
</evidence>
<gene>
    <name evidence="1" type="ORF">LKACC12383_01818</name>
</gene>
<comment type="caution">
    <text evidence="1">The sequence shown here is derived from an EMBL/GenBank/DDBJ whole genome shotgun (WGS) entry which is preliminary data.</text>
</comment>
<reference evidence="1 2" key="1">
    <citation type="submission" date="2017-03" db="EMBL/GenBank/DDBJ databases">
        <title>Genome sequence of Lactobacillus kimchii KACC 12383.</title>
        <authorList>
            <person name="Chun J."/>
        </authorList>
    </citation>
    <scope>NUCLEOTIDE SEQUENCE [LARGE SCALE GENOMIC DNA]</scope>
    <source>
        <strain evidence="1 2">KACC 12383</strain>
    </source>
</reference>
<dbReference type="Proteomes" id="UP000196649">
    <property type="component" value="Unassembled WGS sequence"/>
</dbReference>
<sequence length="268" mass="29638">MTTITIGKKNNNETELYKAIENSKSGDTIKLLPGIYFSQSQPYIFTIKHNLTIIGQTHNPDAVRLNCAFLLDEGAILIAQNLSLAYGENQFNTIAMYNNTQLFGRNLHISHSSQDKWDCLYGKNAQISLVNSTITINNLNAASLDLEDSQLYLENTHIAGLVTKLTDSSVKNSIIDSTIYLDNNSLLEFSDLTINSNDNQSFCELYALNNSNVAGQNLQTTSSSPTIALAESNLNVNGFKPDLQNITWHFDDNSEVLADSIRPYTSGL</sequence>
<dbReference type="AlphaFoldDB" id="A0A210P7Y2"/>
<dbReference type="SUPFAM" id="SSF51126">
    <property type="entry name" value="Pectin lyase-like"/>
    <property type="match status" value="1"/>
</dbReference>
<dbReference type="InterPro" id="IPR011050">
    <property type="entry name" value="Pectin_lyase_fold/virulence"/>
</dbReference>
<protein>
    <recommendedName>
        <fullName evidence="3">Right handed beta helix domain-containing protein</fullName>
    </recommendedName>
</protein>
<evidence type="ECO:0000313" key="2">
    <source>
        <dbReference type="Proteomes" id="UP000196649"/>
    </source>
</evidence>